<dbReference type="EMBL" id="GANP01014318">
    <property type="protein sequence ID" value="JAB70150.1"/>
    <property type="molecule type" value="mRNA"/>
</dbReference>
<keyword evidence="1" id="KW-0732">Signal</keyword>
<reference evidence="2" key="1">
    <citation type="journal article" date="2015" name="Sci. Rep.">
        <title>Tissue- and time-dependent transcription in Ixodes ricinus salivary glands and midguts when blood feeding on the vertebrate host.</title>
        <authorList>
            <person name="Kotsyfakis M."/>
            <person name="Schwarz A."/>
            <person name="Erhart J."/>
            <person name="Ribeiro J.M."/>
        </authorList>
    </citation>
    <scope>NUCLEOTIDE SEQUENCE</scope>
    <source>
        <tissue evidence="2">Salivary gland and midgut</tissue>
    </source>
</reference>
<proteinExistence type="evidence at transcript level"/>
<accession>V5GIR8</accession>
<organism evidence="2">
    <name type="scientific">Ixodes ricinus</name>
    <name type="common">Common tick</name>
    <name type="synonym">Acarus ricinus</name>
    <dbReference type="NCBI Taxonomy" id="34613"/>
    <lineage>
        <taxon>Eukaryota</taxon>
        <taxon>Metazoa</taxon>
        <taxon>Ecdysozoa</taxon>
        <taxon>Arthropoda</taxon>
        <taxon>Chelicerata</taxon>
        <taxon>Arachnida</taxon>
        <taxon>Acari</taxon>
        <taxon>Parasitiformes</taxon>
        <taxon>Ixodida</taxon>
        <taxon>Ixodoidea</taxon>
        <taxon>Ixodidae</taxon>
        <taxon>Ixodinae</taxon>
        <taxon>Ixodes</taxon>
    </lineage>
</organism>
<protein>
    <submittedName>
        <fullName evidence="2">Putative secreted protein</fullName>
    </submittedName>
</protein>
<evidence type="ECO:0000313" key="2">
    <source>
        <dbReference type="EMBL" id="JAB70150.1"/>
    </source>
</evidence>
<feature type="chain" id="PRO_5004733434" evidence="1">
    <location>
        <begin position="19"/>
        <end position="241"/>
    </location>
</feature>
<feature type="signal peptide" evidence="1">
    <location>
        <begin position="1"/>
        <end position="18"/>
    </location>
</feature>
<sequence>MLLPLCLLSWSLGDVTLAWQFPLWAGSRVPVVVPGLLFHGLPGDARHDALHRPQLCPHHHHRGLPQEHHHDLRGHVCRRGLHLQLGQLRGAKYQYGREPPVLLPDVCAEIGTTDVTTHTSGYVHPEGPPPTGLVSVCDRIEEGRRHQRREQIPDVAPRTTDPRLRQAISVALFIASLSRYRAAFCAVVPSFVGYVVYNKAFSFRTEDESMTKYFARWWGDSQFRGKIGRRSVCFNYRVLYS</sequence>
<evidence type="ECO:0000256" key="1">
    <source>
        <dbReference type="SAM" id="SignalP"/>
    </source>
</evidence>
<name>V5GIR8_IXORI</name>
<dbReference type="AlphaFoldDB" id="V5GIR8"/>